<dbReference type="PROSITE" id="PS00211">
    <property type="entry name" value="ABC_TRANSPORTER_1"/>
    <property type="match status" value="1"/>
</dbReference>
<keyword evidence="2" id="KW-0813">Transport</keyword>
<dbReference type="Pfam" id="PF00005">
    <property type="entry name" value="ABC_tran"/>
    <property type="match status" value="1"/>
</dbReference>
<dbReference type="PANTHER" id="PTHR43335:SF2">
    <property type="entry name" value="ABC TRANSPORTER, ATP-BINDING PROTEIN"/>
    <property type="match status" value="1"/>
</dbReference>
<comment type="caution">
    <text evidence="6">The sequence shown here is derived from an EMBL/GenBank/DDBJ whole genome shotgun (WGS) entry which is preliminary data.</text>
</comment>
<evidence type="ECO:0000259" key="5">
    <source>
        <dbReference type="PROSITE" id="PS50893"/>
    </source>
</evidence>
<sequence>MGGRLAGAQPGADARHADPGFLHRLHARCGRDQRYVAAGDRRHRPPLPAPGRQDQLLRDRAAQCAQELVGRRLPVRVGSRVRRAGCPSRRSAALLQRSEVPVISATRLTVRHRRTTAVDSLDLDLGHGVHALLGPNGAGKSSLLRVLATAAAAVEGELKLLGRDPRRPAERLEIRRRLGYLPQTFGMFRGFTVRECVSYAAWLKDMPHRGATDAVERAVDHVGLTSRMDAKYRTLSGGMRRRVGIAQALVNNPQLLLLDEPTTGLDPAERDRLHALLRQLNATTTVVLATHLMEDVHACCDSAIVLCASRKVFLGSPQALREAGGYAAIVGDAPAENAR</sequence>
<dbReference type="EMBL" id="POUC01000290">
    <property type="protein sequence ID" value="PNG18660.1"/>
    <property type="molecule type" value="Genomic_DNA"/>
</dbReference>
<proteinExistence type="inferred from homology"/>
<evidence type="ECO:0000256" key="1">
    <source>
        <dbReference type="ARBA" id="ARBA00005417"/>
    </source>
</evidence>
<dbReference type="InterPro" id="IPR003593">
    <property type="entry name" value="AAA+_ATPase"/>
</dbReference>
<accession>A0A2N8THZ7</accession>
<evidence type="ECO:0000256" key="3">
    <source>
        <dbReference type="ARBA" id="ARBA00022741"/>
    </source>
</evidence>
<organism evidence="6 7">
    <name type="scientific">Streptomyces cahuitamycinicus</name>
    <dbReference type="NCBI Taxonomy" id="2070367"/>
    <lineage>
        <taxon>Bacteria</taxon>
        <taxon>Bacillati</taxon>
        <taxon>Actinomycetota</taxon>
        <taxon>Actinomycetes</taxon>
        <taxon>Kitasatosporales</taxon>
        <taxon>Streptomycetaceae</taxon>
        <taxon>Streptomyces</taxon>
    </lineage>
</organism>
<dbReference type="InterPro" id="IPR003439">
    <property type="entry name" value="ABC_transporter-like_ATP-bd"/>
</dbReference>
<dbReference type="GO" id="GO:0005524">
    <property type="term" value="F:ATP binding"/>
    <property type="evidence" value="ECO:0007669"/>
    <property type="project" value="UniProtKB-KW"/>
</dbReference>
<dbReference type="GO" id="GO:0016887">
    <property type="term" value="F:ATP hydrolysis activity"/>
    <property type="evidence" value="ECO:0007669"/>
    <property type="project" value="InterPro"/>
</dbReference>
<protein>
    <submittedName>
        <fullName evidence="6">ABC transporter ATP-binding protein</fullName>
    </submittedName>
</protein>
<dbReference type="SUPFAM" id="SSF52540">
    <property type="entry name" value="P-loop containing nucleoside triphosphate hydrolases"/>
    <property type="match status" value="1"/>
</dbReference>
<dbReference type="SMART" id="SM00382">
    <property type="entry name" value="AAA"/>
    <property type="match status" value="1"/>
</dbReference>
<dbReference type="AlphaFoldDB" id="A0A2N8THZ7"/>
<reference evidence="6 7" key="1">
    <citation type="submission" date="2018-01" db="EMBL/GenBank/DDBJ databases">
        <title>Draft genome sequence of Streptomyces sp. 13K301.</title>
        <authorList>
            <person name="Sahin N."/>
            <person name="Saygin H."/>
            <person name="Ay H."/>
        </authorList>
    </citation>
    <scope>NUCLEOTIDE SEQUENCE [LARGE SCALE GENOMIC DNA]</scope>
    <source>
        <strain evidence="6 7">13K301</strain>
    </source>
</reference>
<evidence type="ECO:0000313" key="7">
    <source>
        <dbReference type="Proteomes" id="UP000235943"/>
    </source>
</evidence>
<keyword evidence="3" id="KW-0547">Nucleotide-binding</keyword>
<evidence type="ECO:0000256" key="2">
    <source>
        <dbReference type="ARBA" id="ARBA00022448"/>
    </source>
</evidence>
<name>A0A2N8THZ7_9ACTN</name>
<dbReference type="Proteomes" id="UP000235943">
    <property type="component" value="Unassembled WGS sequence"/>
</dbReference>
<dbReference type="PROSITE" id="PS50893">
    <property type="entry name" value="ABC_TRANSPORTER_2"/>
    <property type="match status" value="1"/>
</dbReference>
<dbReference type="OrthoDB" id="9804819at2"/>
<evidence type="ECO:0000256" key="4">
    <source>
        <dbReference type="ARBA" id="ARBA00022840"/>
    </source>
</evidence>
<keyword evidence="4 6" id="KW-0067">ATP-binding</keyword>
<keyword evidence="7" id="KW-1185">Reference proteome</keyword>
<feature type="domain" description="ABC transporter" evidence="5">
    <location>
        <begin position="103"/>
        <end position="333"/>
    </location>
</feature>
<dbReference type="PANTHER" id="PTHR43335">
    <property type="entry name" value="ABC TRANSPORTER, ATP-BINDING PROTEIN"/>
    <property type="match status" value="1"/>
</dbReference>
<dbReference type="Gene3D" id="3.40.50.300">
    <property type="entry name" value="P-loop containing nucleotide triphosphate hydrolases"/>
    <property type="match status" value="1"/>
</dbReference>
<dbReference type="InterPro" id="IPR027417">
    <property type="entry name" value="P-loop_NTPase"/>
</dbReference>
<comment type="similarity">
    <text evidence="1">Belongs to the ABC transporter superfamily.</text>
</comment>
<dbReference type="InterPro" id="IPR017871">
    <property type="entry name" value="ABC_transporter-like_CS"/>
</dbReference>
<gene>
    <name evidence="6" type="ORF">C1J00_29885</name>
</gene>
<evidence type="ECO:0000313" key="6">
    <source>
        <dbReference type="EMBL" id="PNG18660.1"/>
    </source>
</evidence>